<reference evidence="1" key="2">
    <citation type="submission" date="2025-09" db="UniProtKB">
        <authorList>
            <consortium name="EnsemblPlants"/>
        </authorList>
    </citation>
    <scope>IDENTIFICATION</scope>
</reference>
<keyword evidence="2" id="KW-1185">Reference proteome</keyword>
<name>A0ACD5WUZ6_AVESA</name>
<organism evidence="1 2">
    <name type="scientific">Avena sativa</name>
    <name type="common">Oat</name>
    <dbReference type="NCBI Taxonomy" id="4498"/>
    <lineage>
        <taxon>Eukaryota</taxon>
        <taxon>Viridiplantae</taxon>
        <taxon>Streptophyta</taxon>
        <taxon>Embryophyta</taxon>
        <taxon>Tracheophyta</taxon>
        <taxon>Spermatophyta</taxon>
        <taxon>Magnoliopsida</taxon>
        <taxon>Liliopsida</taxon>
        <taxon>Poales</taxon>
        <taxon>Poaceae</taxon>
        <taxon>BOP clade</taxon>
        <taxon>Pooideae</taxon>
        <taxon>Poodae</taxon>
        <taxon>Poeae</taxon>
        <taxon>Poeae Chloroplast Group 1 (Aveneae type)</taxon>
        <taxon>Aveninae</taxon>
        <taxon>Avena</taxon>
    </lineage>
</organism>
<sequence length="474" mass="50984">MSTARRVAVVPGQSISHLIPMLEFAAICLDRGLAVTVVVPDPSVTTPTFRSTVCRYASRLPSLSVHSLPPPPAQQQSLDAASAAAHPFIRMQTAARSQAPGLRDFLRSLPAVHALVADMLDVVCAVDVAAEVGIPGHLFFSTGATTLSVFLGLPFFCCRSDRELKDLGDAPVSFPGTPPMPASHLPDAVLDRGTDLCATSLDVFGRMAAASGILVNTFEPLESSALEALRDGRCLLDRATPPVYCIGPLFAEAQKEEERHPCLPWLDAQPERSVVFLCFGSRCTVSQEQIGEMAKGMEKSGHRFLWVLRAPPAFAAAAGQPDAALSLLPDGFLVRTADRGLVVTASSSWVPQVEVLRHASTGAFVTHCGWNSTLEAVAAGVPMVCWPLVAEQWMNKVHIVEEMKVGVEVRGYKRGGLVTADDVDAVVRQVMNMEPERRRTMEERLMEIKQSSAVAWKEGGSSCTAFAEFVKQLG</sequence>
<dbReference type="Proteomes" id="UP001732700">
    <property type="component" value="Chromosome 4C"/>
</dbReference>
<protein>
    <submittedName>
        <fullName evidence="1">Uncharacterized protein</fullName>
    </submittedName>
</protein>
<reference evidence="1" key="1">
    <citation type="submission" date="2021-05" db="EMBL/GenBank/DDBJ databases">
        <authorList>
            <person name="Scholz U."/>
            <person name="Mascher M."/>
            <person name="Fiebig A."/>
        </authorList>
    </citation>
    <scope>NUCLEOTIDE SEQUENCE [LARGE SCALE GENOMIC DNA]</scope>
</reference>
<proteinExistence type="predicted"/>
<evidence type="ECO:0000313" key="1">
    <source>
        <dbReference type="EnsemblPlants" id="AVESA.00010b.r2.4CG1288700.1.CDS.1"/>
    </source>
</evidence>
<evidence type="ECO:0000313" key="2">
    <source>
        <dbReference type="Proteomes" id="UP001732700"/>
    </source>
</evidence>
<dbReference type="EnsemblPlants" id="AVESA.00010b.r2.4CG1288700.1">
    <property type="protein sequence ID" value="AVESA.00010b.r2.4CG1288700.1.CDS.1"/>
    <property type="gene ID" value="AVESA.00010b.r2.4CG1288700"/>
</dbReference>
<accession>A0ACD5WUZ6</accession>